<evidence type="ECO:0000256" key="1">
    <source>
        <dbReference type="SAM" id="MobiDB-lite"/>
    </source>
</evidence>
<feature type="region of interest" description="Disordered" evidence="1">
    <location>
        <begin position="38"/>
        <end position="66"/>
    </location>
</feature>
<evidence type="ECO:0000256" key="2">
    <source>
        <dbReference type="SAM" id="SignalP"/>
    </source>
</evidence>
<dbReference type="EMBL" id="JANFNG010000047">
    <property type="protein sequence ID" value="MCQ4084970.1"/>
    <property type="molecule type" value="Genomic_DNA"/>
</dbReference>
<accession>A0ABT1Q6H3</accession>
<keyword evidence="4" id="KW-1185">Reference proteome</keyword>
<dbReference type="RefSeq" id="WP_255924056.1">
    <property type="nucleotide sequence ID" value="NZ_JANFNG010000047.1"/>
</dbReference>
<sequence length="173" mass="20139">MKKFIAHGAVATVISAVALVPLAGVAQADTPLRMGPRAVTSAKQHALGDTSRTSTTARSDRAEGRDESHLRASYWEGFHDGYALGARRHIRDDDDRGYRPDSYWDGFRDGYRLGERHRCHRRHDEDGDGYDHRSDFHNGYYDARRHCHHRHHHHHHHRRHHHKRCLWKELLGI</sequence>
<comment type="caution">
    <text evidence="3">The sequence shown here is derived from an EMBL/GenBank/DDBJ whole genome shotgun (WGS) entry which is preliminary data.</text>
</comment>
<evidence type="ECO:0000313" key="3">
    <source>
        <dbReference type="EMBL" id="MCQ4084970.1"/>
    </source>
</evidence>
<feature type="chain" id="PRO_5045170078" evidence="2">
    <location>
        <begin position="29"/>
        <end position="173"/>
    </location>
</feature>
<dbReference type="Proteomes" id="UP001057702">
    <property type="component" value="Unassembled WGS sequence"/>
</dbReference>
<reference evidence="3" key="1">
    <citation type="submission" date="2022-06" db="EMBL/GenBank/DDBJ databases">
        <title>Draft genome sequence of Streptomyces sp. RB6PN25 isolated from peat swamp forest in Thailand.</title>
        <authorList>
            <person name="Duangmal K."/>
            <person name="Klaysubun C."/>
        </authorList>
    </citation>
    <scope>NUCLEOTIDE SEQUENCE</scope>
    <source>
        <strain evidence="3">RB6PN25</strain>
    </source>
</reference>
<feature type="signal peptide" evidence="2">
    <location>
        <begin position="1"/>
        <end position="28"/>
    </location>
</feature>
<keyword evidence="2" id="KW-0732">Signal</keyword>
<organism evidence="3 4">
    <name type="scientific">Streptomyces humicola</name>
    <dbReference type="NCBI Taxonomy" id="2953240"/>
    <lineage>
        <taxon>Bacteria</taxon>
        <taxon>Bacillati</taxon>
        <taxon>Actinomycetota</taxon>
        <taxon>Actinomycetes</taxon>
        <taxon>Kitasatosporales</taxon>
        <taxon>Streptomycetaceae</taxon>
        <taxon>Streptomyces</taxon>
    </lineage>
</organism>
<evidence type="ECO:0000313" key="4">
    <source>
        <dbReference type="Proteomes" id="UP001057702"/>
    </source>
</evidence>
<gene>
    <name evidence="3" type="ORF">NGB36_31505</name>
</gene>
<protein>
    <submittedName>
        <fullName evidence="3">Uncharacterized protein</fullName>
    </submittedName>
</protein>
<name>A0ABT1Q6H3_9ACTN</name>
<proteinExistence type="predicted"/>